<dbReference type="KEGG" id="foc:113216213"/>
<gene>
    <name evidence="4" type="primary">LOC113216213</name>
</gene>
<dbReference type="PANTHER" id="PTHR10773">
    <property type="entry name" value="DNA-DIRECTED RNA POLYMERASES I, II, AND III SUBUNIT RPABC2"/>
    <property type="match status" value="1"/>
</dbReference>
<dbReference type="PANTHER" id="PTHR10773:SF19">
    <property type="match status" value="1"/>
</dbReference>
<feature type="coiled-coil region" evidence="1">
    <location>
        <begin position="614"/>
        <end position="650"/>
    </location>
</feature>
<feature type="compositionally biased region" description="Basic and acidic residues" evidence="2">
    <location>
        <begin position="167"/>
        <end position="198"/>
    </location>
</feature>
<sequence>MILSGKAVEISFYNADADTRVLSCVIYRSTLANKPGSIQGSITYHNKNELVEDKENVYPQPVQQRVLRSNTNASKRKSGDDDCPLPAKNQLQILVQLPINIFNQLTPRTAITSPQSSPPNDDIPSRVPPSNPLPSPQFSFDTSSSDEDLIPSKLPSIPYQGSFDESNTDRQKGEESDREKDNEQAAQEGDSRHGDHSSPRLSSLHSPPPSPPPPGSSVESDEGEESEREEEDNEQTVQEGDARRDDHSPRRLPSFPSPPPSPPPPGSSDESNKDRETGEESESEEEEEDGERDEHEDDTRGDDHTSPRLSPASLFIVLIIYYFSGEGGREESEREEADDEQDDQEDEARPKKRVKRQPLRQNTSQIRLSRKIARNKGQEYTTATGKTVREKVAERLVDCRNNCAEKIPIEVAEDLCDSVWKNLGDATARRRYIAGQINRVPKKSQRINLAASSRKKREFSYEYFACLNGSNIKVCKGCFMKIYQISKKAIEIIHKLKIANTAGLPKKDERGSTSNGLEENRLQEVIDHINSFPKYQSHYCRQRTESKFLASNLTEKTMYEEYCKMVEKKEVDLQPVSRWVYSREVHKLGLKFKALHADTCHRCDTLEAAVKYSKTDEEREENKQQQTLHHLKAEAAIEQKKADKAKAKENVTVETITFDLQQCLPTPSLSTSIIFYLRQLWVYNLTIHIMSTGHSIHNMWHEAEGGRGANQVGSALFKYILSLPDEVEHLIMWSDTCGGQNKNSIINSALVTALSRKKTLKVIDQKFLVPGHTHLECDGDHAVIENKKRQAPEIHVPRDWYNLVRNASKKFSVQLLKEHQLDFKALHTGKTSPLVKRKVTTTKIKFVWKDVVWIRHRRNLDPGVVAFKKTLNEDDDFEYLNLRRRKKGEFVLAPKKAYSGPKPIGSKKKKDLLSMLHLLDPDCHSFYHSLPSDDAVPEDRDPDLLPSSDEEDSEEE</sequence>
<dbReference type="GeneID" id="113216213"/>
<organism evidence="3 4">
    <name type="scientific">Frankliniella occidentalis</name>
    <name type="common">Western flower thrips</name>
    <name type="synonym">Euthrips occidentalis</name>
    <dbReference type="NCBI Taxonomy" id="133901"/>
    <lineage>
        <taxon>Eukaryota</taxon>
        <taxon>Metazoa</taxon>
        <taxon>Ecdysozoa</taxon>
        <taxon>Arthropoda</taxon>
        <taxon>Hexapoda</taxon>
        <taxon>Insecta</taxon>
        <taxon>Pterygota</taxon>
        <taxon>Neoptera</taxon>
        <taxon>Paraneoptera</taxon>
        <taxon>Thysanoptera</taxon>
        <taxon>Terebrantia</taxon>
        <taxon>Thripoidea</taxon>
        <taxon>Thripidae</taxon>
        <taxon>Frankliniella</taxon>
    </lineage>
</organism>
<name>A0A9C6XRT1_FRAOC</name>
<feature type="compositionally biased region" description="Polar residues" evidence="2">
    <location>
        <begin position="109"/>
        <end position="119"/>
    </location>
</feature>
<evidence type="ECO:0000256" key="1">
    <source>
        <dbReference type="SAM" id="Coils"/>
    </source>
</evidence>
<dbReference type="OrthoDB" id="6611988at2759"/>
<keyword evidence="3" id="KW-1185">Reference proteome</keyword>
<evidence type="ECO:0000256" key="2">
    <source>
        <dbReference type="SAM" id="MobiDB-lite"/>
    </source>
</evidence>
<evidence type="ECO:0000313" key="3">
    <source>
        <dbReference type="Proteomes" id="UP000504606"/>
    </source>
</evidence>
<feature type="compositionally biased region" description="Acidic residues" evidence="2">
    <location>
        <begin position="333"/>
        <end position="346"/>
    </location>
</feature>
<feature type="compositionally biased region" description="Pro residues" evidence="2">
    <location>
        <begin position="255"/>
        <end position="266"/>
    </location>
</feature>
<keyword evidence="1" id="KW-0175">Coiled coil</keyword>
<feature type="compositionally biased region" description="Basic and acidic residues" evidence="2">
    <location>
        <begin position="240"/>
        <end position="249"/>
    </location>
</feature>
<dbReference type="Proteomes" id="UP000504606">
    <property type="component" value="Unplaced"/>
</dbReference>
<feature type="compositionally biased region" description="Pro residues" evidence="2">
    <location>
        <begin position="126"/>
        <end position="135"/>
    </location>
</feature>
<proteinExistence type="predicted"/>
<feature type="region of interest" description="Disordered" evidence="2">
    <location>
        <begin position="328"/>
        <end position="364"/>
    </location>
</feature>
<reference evidence="4" key="1">
    <citation type="submission" date="2025-08" db="UniProtKB">
        <authorList>
            <consortium name="RefSeq"/>
        </authorList>
    </citation>
    <scope>IDENTIFICATION</scope>
    <source>
        <tissue evidence="4">Whole organism</tissue>
    </source>
</reference>
<feature type="compositionally biased region" description="Pro residues" evidence="2">
    <location>
        <begin position="206"/>
        <end position="215"/>
    </location>
</feature>
<feature type="compositionally biased region" description="Acidic residues" evidence="2">
    <location>
        <begin position="279"/>
        <end position="296"/>
    </location>
</feature>
<feature type="compositionally biased region" description="Basic and acidic residues" evidence="2">
    <location>
        <begin position="297"/>
        <end position="306"/>
    </location>
</feature>
<feature type="region of interest" description="Disordered" evidence="2">
    <location>
        <begin position="109"/>
        <end position="308"/>
    </location>
</feature>
<protein>
    <submittedName>
        <fullName evidence="4">Uncharacterized protein LOC113216213</fullName>
    </submittedName>
</protein>
<feature type="compositionally biased region" description="Acidic residues" evidence="2">
    <location>
        <begin position="219"/>
        <end position="234"/>
    </location>
</feature>
<dbReference type="RefSeq" id="XP_052128668.1">
    <property type="nucleotide sequence ID" value="XM_052272708.1"/>
</dbReference>
<feature type="region of interest" description="Disordered" evidence="2">
    <location>
        <begin position="929"/>
        <end position="956"/>
    </location>
</feature>
<accession>A0A9C6XRT1</accession>
<dbReference type="AlphaFoldDB" id="A0A9C6XRT1"/>
<evidence type="ECO:0000313" key="4">
    <source>
        <dbReference type="RefSeq" id="XP_052128668.1"/>
    </source>
</evidence>